<sequence length="294" mass="32263">MSDLLTAKHDRHPDLPVPNVLPDDKSTIYHTVVENAEKVFDKKTVQDYREFKKCVKSLKEIASAVPDDDDDKHKPKLTSGAKLKIKKRVNDKIAEVAQVIFRGRILDLENRQAYHKMAKCFKQFKAALRKAEAGCVFCHLDFSDVGCYDTFWRSYSDGSLSDTLTRELITDDMRAAEGGADLYIHVRVLDSATEDGDFSDQDPSGTAGRGPPHPGPSREHSGQGPPAPCNSNHGDDTSPGYHGDDTGGRQVSGGDDVIHVKQEPAEQVPSCCMMGTVKSEMSTDGVEVKEESGI</sequence>
<dbReference type="KEGG" id="bfo:118408378"/>
<dbReference type="Proteomes" id="UP000001554">
    <property type="component" value="Unplaced"/>
</dbReference>
<dbReference type="RefSeq" id="XP_035665036.1">
    <property type="nucleotide sequence ID" value="XM_035809143.1"/>
</dbReference>
<dbReference type="AlphaFoldDB" id="A0A9J7HSK0"/>
<dbReference type="InterPro" id="IPR016729">
    <property type="entry name" value="FADD"/>
</dbReference>
<reference evidence="3" key="1">
    <citation type="submission" date="2025-08" db="UniProtKB">
        <authorList>
            <consortium name="RefSeq"/>
        </authorList>
    </citation>
    <scope>IDENTIFICATION</scope>
    <source>
        <strain evidence="3">S238N-H82</strain>
        <tissue evidence="3">Testes</tissue>
    </source>
</reference>
<dbReference type="PANTHER" id="PTHR15077:SF9">
    <property type="entry name" value="C-TERMINAL OF ROC (COR) DOMAIN-CONTAINING PROTEIN"/>
    <property type="match status" value="1"/>
</dbReference>
<name>A0A9J7HSK0_BRAFL</name>
<dbReference type="OrthoDB" id="10168519at2759"/>
<organism evidence="2 3">
    <name type="scientific">Branchiostoma floridae</name>
    <name type="common">Florida lancelet</name>
    <name type="synonym">Amphioxus</name>
    <dbReference type="NCBI Taxonomy" id="7739"/>
    <lineage>
        <taxon>Eukaryota</taxon>
        <taxon>Metazoa</taxon>
        <taxon>Chordata</taxon>
        <taxon>Cephalochordata</taxon>
        <taxon>Leptocardii</taxon>
        <taxon>Amphioxiformes</taxon>
        <taxon>Branchiostomatidae</taxon>
        <taxon>Branchiostoma</taxon>
    </lineage>
</organism>
<feature type="region of interest" description="Disordered" evidence="1">
    <location>
        <begin position="194"/>
        <end position="267"/>
    </location>
</feature>
<dbReference type="GeneID" id="118408378"/>
<protein>
    <submittedName>
        <fullName evidence="3">Uncharacterized protein LOC118408378</fullName>
    </submittedName>
</protein>
<dbReference type="OMA" id="VENCDIN"/>
<proteinExistence type="predicted"/>
<evidence type="ECO:0000256" key="1">
    <source>
        <dbReference type="SAM" id="MobiDB-lite"/>
    </source>
</evidence>
<accession>A0A9J7HSK0</accession>
<keyword evidence="2" id="KW-1185">Reference proteome</keyword>
<dbReference type="PANTHER" id="PTHR15077">
    <property type="entry name" value="FAS-ASSOCIATING DEATH DOMAIN-CONTAINING PROTEIN FADD"/>
    <property type="match status" value="1"/>
</dbReference>
<evidence type="ECO:0000313" key="3">
    <source>
        <dbReference type="RefSeq" id="XP_035665036.1"/>
    </source>
</evidence>
<evidence type="ECO:0000313" key="2">
    <source>
        <dbReference type="Proteomes" id="UP000001554"/>
    </source>
</evidence>
<gene>
    <name evidence="3" type="primary">LOC118408378</name>
</gene>